<proteinExistence type="inferred from homology"/>
<evidence type="ECO:0000256" key="2">
    <source>
        <dbReference type="ARBA" id="ARBA00008749"/>
    </source>
</evidence>
<organism evidence="5 6">
    <name type="scientific">Nodularia spumigena CENA596</name>
    <dbReference type="NCBI Taxonomy" id="1819295"/>
    <lineage>
        <taxon>Bacteria</taxon>
        <taxon>Bacillati</taxon>
        <taxon>Cyanobacteriota</taxon>
        <taxon>Cyanophyceae</taxon>
        <taxon>Nostocales</taxon>
        <taxon>Nodulariaceae</taxon>
        <taxon>Nodularia</taxon>
    </lineage>
</organism>
<accession>A0A166JJJ3</accession>
<dbReference type="RefSeq" id="WP_063872811.1">
    <property type="nucleotide sequence ID" value="NZ_CAWMRI010000132.1"/>
</dbReference>
<dbReference type="InterPro" id="IPR005804">
    <property type="entry name" value="FA_desaturase_dom"/>
</dbReference>
<dbReference type="OrthoDB" id="9792534at2"/>
<dbReference type="EMBL" id="LWAJ01000132">
    <property type="protein sequence ID" value="KZL49787.1"/>
    <property type="molecule type" value="Genomic_DNA"/>
</dbReference>
<dbReference type="Pfam" id="PF00487">
    <property type="entry name" value="FA_desaturase"/>
    <property type="match status" value="1"/>
</dbReference>
<feature type="domain" description="Fatty acid desaturase" evidence="4">
    <location>
        <begin position="150"/>
        <end position="257"/>
    </location>
</feature>
<keyword evidence="3" id="KW-0812">Transmembrane</keyword>
<feature type="transmembrane region" description="Helical" evidence="3">
    <location>
        <begin position="26"/>
        <end position="50"/>
    </location>
</feature>
<evidence type="ECO:0000256" key="1">
    <source>
        <dbReference type="ARBA" id="ARBA00001954"/>
    </source>
</evidence>
<comment type="caution">
    <text evidence="5">The sequence shown here is derived from an EMBL/GenBank/DDBJ whole genome shotgun (WGS) entry which is preliminary data.</text>
</comment>
<dbReference type="GO" id="GO:0006629">
    <property type="term" value="P:lipid metabolic process"/>
    <property type="evidence" value="ECO:0007669"/>
    <property type="project" value="InterPro"/>
</dbReference>
<comment type="cofactor">
    <cofactor evidence="1">
        <name>Fe(2+)</name>
        <dbReference type="ChEBI" id="CHEBI:29033"/>
    </cofactor>
</comment>
<keyword evidence="3" id="KW-1133">Transmembrane helix</keyword>
<feature type="transmembrane region" description="Helical" evidence="3">
    <location>
        <begin position="93"/>
        <end position="110"/>
    </location>
</feature>
<evidence type="ECO:0000313" key="5">
    <source>
        <dbReference type="EMBL" id="KZL49787.1"/>
    </source>
</evidence>
<evidence type="ECO:0000259" key="4">
    <source>
        <dbReference type="Pfam" id="PF00487"/>
    </source>
</evidence>
<protein>
    <submittedName>
        <fullName evidence="5">Beta-carotene ketolase</fullName>
    </submittedName>
</protein>
<dbReference type="Proteomes" id="UP000076555">
    <property type="component" value="Unassembled WGS sequence"/>
</dbReference>
<reference evidence="5 6" key="1">
    <citation type="submission" date="2016-04" db="EMBL/GenBank/DDBJ databases">
        <title>Draft Genome Assembly of the Bloom-forming Cyanobacterium Nodularia spumigena Strain CENA596 in Shrimp Production Ponds.</title>
        <authorList>
            <person name="Popin R.V."/>
            <person name="Rigonato J."/>
            <person name="Abreu V.A."/>
            <person name="Andreote A.P."/>
            <person name="Silveira S.B."/>
            <person name="Odebrecht C."/>
            <person name="Fiore M.F."/>
        </authorList>
    </citation>
    <scope>NUCLEOTIDE SEQUENCE [LARGE SCALE GENOMIC DNA]</scope>
    <source>
        <strain evidence="5 6">CENA596</strain>
    </source>
</reference>
<evidence type="ECO:0000256" key="3">
    <source>
        <dbReference type="SAM" id="Phobius"/>
    </source>
</evidence>
<feature type="transmembrane region" description="Helical" evidence="3">
    <location>
        <begin position="151"/>
        <end position="167"/>
    </location>
</feature>
<dbReference type="NCBIfam" id="NF045690">
    <property type="entry name" value="BCarotKetCrtW"/>
    <property type="match status" value="1"/>
</dbReference>
<sequence length="260" mass="31205">MFQLEQPPLPEIKITATTPAVKSKSLFGGIFMAIAIISIWAISLGLLLYIDISQFKFWMLLPLIFWQTFLYTGLFITAHDAMHGVVFPKNPKINHFIGSLCLFLYGLLPYQKLLKKHWLHHHNPASETDPDFHNGKQKNFFAWYLYFMKRYWSWLQIITLMIIYNLLKYIWHFPEDNMTYFWVVPSILSSLQLFYFGTFLPHSEPVEGYKEPHRSQTISRPIWWSFITCYHFGYHYEHHEYPHVPWWQLPEIYKMSKSNL</sequence>
<feature type="transmembrane region" description="Helical" evidence="3">
    <location>
        <begin position="179"/>
        <end position="200"/>
    </location>
</feature>
<gene>
    <name evidence="5" type="ORF">A2T98_11040</name>
</gene>
<dbReference type="InterPro" id="IPR054681">
    <property type="entry name" value="CrtW-like"/>
</dbReference>
<dbReference type="AlphaFoldDB" id="A0A166JJJ3"/>
<name>A0A166JJJ3_NODSP</name>
<comment type="similarity">
    <text evidence="2">Belongs to the fatty acid desaturase type 2 family.</text>
</comment>
<keyword evidence="3" id="KW-0472">Membrane</keyword>
<feature type="transmembrane region" description="Helical" evidence="3">
    <location>
        <begin position="57"/>
        <end position="78"/>
    </location>
</feature>
<evidence type="ECO:0000313" key="6">
    <source>
        <dbReference type="Proteomes" id="UP000076555"/>
    </source>
</evidence>